<organism evidence="2 3">
    <name type="scientific">Hypothenemus hampei</name>
    <name type="common">Coffee berry borer</name>
    <dbReference type="NCBI Taxonomy" id="57062"/>
    <lineage>
        <taxon>Eukaryota</taxon>
        <taxon>Metazoa</taxon>
        <taxon>Ecdysozoa</taxon>
        <taxon>Arthropoda</taxon>
        <taxon>Hexapoda</taxon>
        <taxon>Insecta</taxon>
        <taxon>Pterygota</taxon>
        <taxon>Neoptera</taxon>
        <taxon>Endopterygota</taxon>
        <taxon>Coleoptera</taxon>
        <taxon>Polyphaga</taxon>
        <taxon>Cucujiformia</taxon>
        <taxon>Curculionidae</taxon>
        <taxon>Scolytinae</taxon>
        <taxon>Hypothenemus</taxon>
    </lineage>
</organism>
<reference evidence="2 3" key="1">
    <citation type="submission" date="2024-05" db="EMBL/GenBank/DDBJ databases">
        <title>Genetic variation in Jamaican populations of the coffee berry borer (Hypothenemus hampei).</title>
        <authorList>
            <person name="Errbii M."/>
            <person name="Myrie A."/>
        </authorList>
    </citation>
    <scope>NUCLEOTIDE SEQUENCE [LARGE SCALE GENOMIC DNA]</scope>
    <source>
        <strain evidence="2">JA-Hopewell-2020-01-JO</strain>
        <tissue evidence="2">Whole body</tissue>
    </source>
</reference>
<gene>
    <name evidence="2" type="ORF">ABEB36_003196</name>
</gene>
<keyword evidence="3" id="KW-1185">Reference proteome</keyword>
<sequence length="77" mass="8952">MASSNSKKQLEFLYSQLQSDLESDTRYWLRNDAKLKAVVTAKSYEEFRESVDAAHLQPLSKQDIKKTTKTNWNKALQ</sequence>
<dbReference type="PANTHER" id="PTHR28572">
    <property type="entry name" value="COILED-COIL DOMAIN-CONTAINING PROTEIN 103"/>
    <property type="match status" value="1"/>
</dbReference>
<dbReference type="EMBL" id="JBDJPC010000002">
    <property type="protein sequence ID" value="KAL1513848.1"/>
    <property type="molecule type" value="Genomic_DNA"/>
</dbReference>
<dbReference type="InterPro" id="IPR042422">
    <property type="entry name" value="CC103"/>
</dbReference>
<dbReference type="InterPro" id="IPR031733">
    <property type="entry name" value="Dynein_attach_N"/>
</dbReference>
<evidence type="ECO:0000313" key="3">
    <source>
        <dbReference type="Proteomes" id="UP001566132"/>
    </source>
</evidence>
<dbReference type="AlphaFoldDB" id="A0ABD1F8D3"/>
<accession>A0ABD1F8D3</accession>
<dbReference type="Pfam" id="PF15867">
    <property type="entry name" value="Dynein_attach_N"/>
    <property type="match status" value="1"/>
</dbReference>
<evidence type="ECO:0000259" key="1">
    <source>
        <dbReference type="Pfam" id="PF15867"/>
    </source>
</evidence>
<comment type="caution">
    <text evidence="2">The sequence shown here is derived from an EMBL/GenBank/DDBJ whole genome shotgun (WGS) entry which is preliminary data.</text>
</comment>
<evidence type="ECO:0000313" key="2">
    <source>
        <dbReference type="EMBL" id="KAL1513848.1"/>
    </source>
</evidence>
<dbReference type="Proteomes" id="UP001566132">
    <property type="component" value="Unassembled WGS sequence"/>
</dbReference>
<dbReference type="PANTHER" id="PTHR28572:SF1">
    <property type="entry name" value="COILED-COIL DOMAIN-CONTAINING PROTEIN 103"/>
    <property type="match status" value="1"/>
</dbReference>
<protein>
    <recommendedName>
        <fullName evidence="1">Dynein attachment factor N-terminal domain-containing protein</fullName>
    </recommendedName>
</protein>
<proteinExistence type="predicted"/>
<name>A0ABD1F8D3_HYPHA</name>
<feature type="domain" description="Dynein attachment factor N-terminal" evidence="1">
    <location>
        <begin position="12"/>
        <end position="73"/>
    </location>
</feature>